<gene>
    <name evidence="1" type="ORF">NIES37_42340</name>
</gene>
<name>A0A1Z4N3J0_9CYAN</name>
<dbReference type="AlphaFoldDB" id="A0A1Z4N3J0"/>
<accession>A0A1Z4N3J0</accession>
<reference evidence="1 2" key="1">
    <citation type="submission" date="2017-06" db="EMBL/GenBank/DDBJ databases">
        <title>Genome sequencing of cyanobaciteial culture collection at National Institute for Environmental Studies (NIES).</title>
        <authorList>
            <person name="Hirose Y."/>
            <person name="Shimura Y."/>
            <person name="Fujisawa T."/>
            <person name="Nakamura Y."/>
            <person name="Kawachi M."/>
        </authorList>
    </citation>
    <scope>NUCLEOTIDE SEQUENCE [LARGE SCALE GENOMIC DNA]</scope>
    <source>
        <strain evidence="1 2">NIES-37</strain>
    </source>
</reference>
<evidence type="ECO:0000313" key="2">
    <source>
        <dbReference type="Proteomes" id="UP000218785"/>
    </source>
</evidence>
<dbReference type="KEGG" id="ttq:NIES37_42340"/>
<organism evidence="1 2">
    <name type="scientific">Tolypothrix tenuis PCC 7101</name>
    <dbReference type="NCBI Taxonomy" id="231146"/>
    <lineage>
        <taxon>Bacteria</taxon>
        <taxon>Bacillati</taxon>
        <taxon>Cyanobacteriota</taxon>
        <taxon>Cyanophyceae</taxon>
        <taxon>Nostocales</taxon>
        <taxon>Tolypothrichaceae</taxon>
        <taxon>Tolypothrix</taxon>
    </lineage>
</organism>
<sequence>MQRLHTGKWRVSMEEIAQELVKQKYERQRPYSSYQTYSR</sequence>
<dbReference type="Proteomes" id="UP000218785">
    <property type="component" value="Chromosome"/>
</dbReference>
<protein>
    <submittedName>
        <fullName evidence="1">Uncharacterized protein</fullName>
    </submittedName>
</protein>
<proteinExistence type="predicted"/>
<evidence type="ECO:0000313" key="1">
    <source>
        <dbReference type="EMBL" id="BAZ00245.1"/>
    </source>
</evidence>
<dbReference type="EMBL" id="AP018248">
    <property type="protein sequence ID" value="BAZ00245.1"/>
    <property type="molecule type" value="Genomic_DNA"/>
</dbReference>
<keyword evidence="2" id="KW-1185">Reference proteome</keyword>